<keyword evidence="1" id="KW-0472">Membrane</keyword>
<feature type="transmembrane region" description="Helical" evidence="1">
    <location>
        <begin position="42"/>
        <end position="60"/>
    </location>
</feature>
<comment type="caution">
    <text evidence="2">The sequence shown here is derived from an EMBL/GenBank/DDBJ whole genome shotgun (WGS) entry which is preliminary data.</text>
</comment>
<gene>
    <name evidence="2" type="ORF">CBF27_01320</name>
</gene>
<dbReference type="RefSeq" id="WP_126811612.1">
    <property type="nucleotide sequence ID" value="NZ_NGKC01000001.1"/>
</dbReference>
<evidence type="ECO:0000256" key="1">
    <source>
        <dbReference type="SAM" id="Phobius"/>
    </source>
</evidence>
<proteinExistence type="predicted"/>
<protein>
    <submittedName>
        <fullName evidence="2">Uncharacterized protein</fullName>
    </submittedName>
</protein>
<keyword evidence="3" id="KW-1185">Reference proteome</keyword>
<accession>A0A430B2V4</accession>
<dbReference type="AlphaFoldDB" id="A0A430B2V4"/>
<feature type="transmembrane region" description="Helical" evidence="1">
    <location>
        <begin position="12"/>
        <end position="36"/>
    </location>
</feature>
<dbReference type="Proteomes" id="UP000286773">
    <property type="component" value="Unassembled WGS sequence"/>
</dbReference>
<dbReference type="EMBL" id="NGKC01000001">
    <property type="protein sequence ID" value="RSU14653.1"/>
    <property type="molecule type" value="Genomic_DNA"/>
</dbReference>
<name>A0A430B2V4_9ENTE</name>
<keyword evidence="1" id="KW-1133">Transmembrane helix</keyword>
<evidence type="ECO:0000313" key="3">
    <source>
        <dbReference type="Proteomes" id="UP000286773"/>
    </source>
</evidence>
<dbReference type="OrthoDB" id="2328722at2"/>
<sequence>MRKWSWSIISSLKIVFHWLLYFVFMLYMGKLIFSASDYKLKLFYSIVGIAVLGITLYYDYLKKLYRDMIEALTVDTNIELAKSRQKKLRQRDLFNGFKHSLILFDSLLLLDEKRYRDCLAHMDTHQTFFRSTVDNLFIYYHNQLHCHYFLGDTAAGKEAAAHLKDIKKLKQKAYSPLFSWDEIAGVAYALDNRYSRSVKAFKKVDTTRLNNREKSYLNTMLADSYRALNDSLNAAKHSALAQKTLIN</sequence>
<reference evidence="2 3" key="1">
    <citation type="submission" date="2017-05" db="EMBL/GenBank/DDBJ databases">
        <title>Vagococcus spp. assemblies.</title>
        <authorList>
            <person name="Gulvik C.A."/>
        </authorList>
    </citation>
    <scope>NUCLEOTIDE SEQUENCE [LARGE SCALE GENOMIC DNA]</scope>
    <source>
        <strain evidence="2 3">LMG 24798</strain>
    </source>
</reference>
<organism evidence="2 3">
    <name type="scientific">Vagococcus acidifermentans</name>
    <dbReference type="NCBI Taxonomy" id="564710"/>
    <lineage>
        <taxon>Bacteria</taxon>
        <taxon>Bacillati</taxon>
        <taxon>Bacillota</taxon>
        <taxon>Bacilli</taxon>
        <taxon>Lactobacillales</taxon>
        <taxon>Enterococcaceae</taxon>
        <taxon>Vagococcus</taxon>
    </lineage>
</organism>
<evidence type="ECO:0000313" key="2">
    <source>
        <dbReference type="EMBL" id="RSU14653.1"/>
    </source>
</evidence>
<keyword evidence="1" id="KW-0812">Transmembrane</keyword>